<dbReference type="Proteomes" id="UP001597383">
    <property type="component" value="Unassembled WGS sequence"/>
</dbReference>
<dbReference type="InterPro" id="IPR052509">
    <property type="entry name" value="Metal_resp_DNA-bind_regulator"/>
</dbReference>
<evidence type="ECO:0000313" key="3">
    <source>
        <dbReference type="Proteomes" id="UP001597383"/>
    </source>
</evidence>
<feature type="domain" description="Transcription regulator PadR N-terminal" evidence="1">
    <location>
        <begin position="21"/>
        <end position="84"/>
    </location>
</feature>
<accession>A0ABW4VX12</accession>
<sequence>MPKSENSPMSEAMYYVLLSLANPLHGYAVMDAVKKVSNGRINMGPGTLYGILKRLLKENLINLEEVDGTRKVYHINAVGHEALNKEFERLSTLVHDGKSYLGEGRSND</sequence>
<dbReference type="PANTHER" id="PTHR33169:SF13">
    <property type="entry name" value="PADR-FAMILY TRANSCRIPTIONAL REGULATOR"/>
    <property type="match status" value="1"/>
</dbReference>
<keyword evidence="3" id="KW-1185">Reference proteome</keyword>
<dbReference type="Pfam" id="PF03551">
    <property type="entry name" value="PadR"/>
    <property type="match status" value="1"/>
</dbReference>
<proteinExistence type="predicted"/>
<dbReference type="Gene3D" id="1.10.10.10">
    <property type="entry name" value="Winged helix-like DNA-binding domain superfamily/Winged helix DNA-binding domain"/>
    <property type="match status" value="1"/>
</dbReference>
<dbReference type="RefSeq" id="WP_377555019.1">
    <property type="nucleotide sequence ID" value="NZ_JBHUMI010000005.1"/>
</dbReference>
<comment type="caution">
    <text evidence="2">The sequence shown here is derived from an EMBL/GenBank/DDBJ whole genome shotgun (WGS) entry which is preliminary data.</text>
</comment>
<dbReference type="InterPro" id="IPR005149">
    <property type="entry name" value="Tscrpt_reg_PadR_N"/>
</dbReference>
<protein>
    <submittedName>
        <fullName evidence="2">PadR family transcriptional regulator</fullName>
    </submittedName>
</protein>
<dbReference type="InterPro" id="IPR036390">
    <property type="entry name" value="WH_DNA-bd_sf"/>
</dbReference>
<gene>
    <name evidence="2" type="ORF">ACFSJF_03205</name>
</gene>
<dbReference type="EMBL" id="JBHUHQ010000006">
    <property type="protein sequence ID" value="MFD2043291.1"/>
    <property type="molecule type" value="Genomic_DNA"/>
</dbReference>
<organism evidence="2 3">
    <name type="scientific">Ornithinibacillus salinisoli</name>
    <dbReference type="NCBI Taxonomy" id="1848459"/>
    <lineage>
        <taxon>Bacteria</taxon>
        <taxon>Bacillati</taxon>
        <taxon>Bacillota</taxon>
        <taxon>Bacilli</taxon>
        <taxon>Bacillales</taxon>
        <taxon>Bacillaceae</taxon>
        <taxon>Ornithinibacillus</taxon>
    </lineage>
</organism>
<name>A0ABW4VX12_9BACI</name>
<evidence type="ECO:0000313" key="2">
    <source>
        <dbReference type="EMBL" id="MFD2043291.1"/>
    </source>
</evidence>
<evidence type="ECO:0000259" key="1">
    <source>
        <dbReference type="Pfam" id="PF03551"/>
    </source>
</evidence>
<dbReference type="PANTHER" id="PTHR33169">
    <property type="entry name" value="PADR-FAMILY TRANSCRIPTIONAL REGULATOR"/>
    <property type="match status" value="1"/>
</dbReference>
<dbReference type="SUPFAM" id="SSF46785">
    <property type="entry name" value="Winged helix' DNA-binding domain"/>
    <property type="match status" value="1"/>
</dbReference>
<reference evidence="3" key="1">
    <citation type="journal article" date="2019" name="Int. J. Syst. Evol. Microbiol.">
        <title>The Global Catalogue of Microorganisms (GCM) 10K type strain sequencing project: providing services to taxonomists for standard genome sequencing and annotation.</title>
        <authorList>
            <consortium name="The Broad Institute Genomics Platform"/>
            <consortium name="The Broad Institute Genome Sequencing Center for Infectious Disease"/>
            <person name="Wu L."/>
            <person name="Ma J."/>
        </authorList>
    </citation>
    <scope>NUCLEOTIDE SEQUENCE [LARGE SCALE GENOMIC DNA]</scope>
    <source>
        <strain evidence="3">R28</strain>
    </source>
</reference>
<dbReference type="InterPro" id="IPR036388">
    <property type="entry name" value="WH-like_DNA-bd_sf"/>
</dbReference>